<dbReference type="EMBL" id="KJ184318">
    <property type="protein sequence ID" value="AII15836.1"/>
    <property type="molecule type" value="Genomic_DNA"/>
</dbReference>
<gene>
    <name evidence="1" type="ORF">PmNV_048</name>
</gene>
<sequence length="590" mass="70491">MQLTLRNIFNFLKNYNSKNPELLILWLSQFTYRDQVIFMKLFIPNKFKVCEYKMIYNHINCKCIEIYDMIFKYTNIYKNSNGSIDFLGKCINEEIIDKRKNTPLEFEFCFSSKMNMEMEEIRFIKEYKFYNRLFDNTNYNNFNNYYNECVSIIDNFDKKTDSLPIRCFEYFKLDDLLEFIDVYELYILLDSNSYIKLYDFNMLLPEYMRALKLRNKEYSFNLLQESVLWNIYNFYNGSLILQADTQMKMTSGCPKLYFVNEMQESVDYIYQPRISGIRLVICKPLNSKVILTNKYNAKIQIPININNILSVDKSNSYTGEFIMVLYDKHMKTYLNRTELIKYMMSGKSGRINCEIRLFLLDLYIWNGVNLRIQPYGKRMELFDPFISMTAHSKRIMKLPQYDSISQIYDVYQQYLRSTDMNTDDIYIDGVVYRDKTLLYEQSIKCTKFKDLLQKFMIIKEFEIDIRILSSGKKEVIKPNSGIFTILRDVNISDFCVNFLSYNVSDAGMSLALFDGCKFSKVVAIRLDLGIKHIKKLMKRSIKIDDTIWNYIVVKVSFLNKNLQNIEIRPDKSLFDCFITKSEFLKYFESL</sequence>
<keyword evidence="2" id="KW-1185">Reference proteome</keyword>
<evidence type="ECO:0000313" key="1">
    <source>
        <dbReference type="EMBL" id="AII15836.1"/>
    </source>
</evidence>
<dbReference type="SUPFAM" id="SSF56091">
    <property type="entry name" value="DNA ligase/mRNA capping enzyme, catalytic domain"/>
    <property type="match status" value="1"/>
</dbReference>
<organism evidence="1 2">
    <name type="scientific">Penaeus monodon nudivirus</name>
    <dbReference type="NCBI Taxonomy" id="1529056"/>
    <lineage>
        <taxon>Viruses</taxon>
        <taxon>Viruses incertae sedis</taxon>
        <taxon>Naldaviricetes</taxon>
        <taxon>Lefavirales</taxon>
        <taxon>Nudiviridae</taxon>
        <taxon>Gammanudivirus</taxon>
        <taxon>Gammanudivirus pemonodonis</taxon>
    </lineage>
</organism>
<dbReference type="RefSeq" id="YP_009051886.1">
    <property type="nucleotide sequence ID" value="NC_024692.1"/>
</dbReference>
<protein>
    <submittedName>
        <fullName evidence="1">Uncharacterized protein</fullName>
    </submittedName>
</protein>
<dbReference type="GeneID" id="20098354"/>
<name>A0A076FIY7_9VIRU</name>
<accession>A0A076FIY7</accession>
<evidence type="ECO:0000313" key="2">
    <source>
        <dbReference type="Proteomes" id="UP000203413"/>
    </source>
</evidence>
<dbReference type="KEGG" id="vg:20098354"/>
<proteinExistence type="predicted"/>
<dbReference type="Proteomes" id="UP000203413">
    <property type="component" value="Segment"/>
</dbReference>
<reference evidence="1 2" key="1">
    <citation type="journal article" date="2014" name="BMC Genomics">
        <title>The genome and occlusion bodies of marine Penaeus monodon nudivirus (PmNV, also known as MBV and PemoNPV) suggest that it should be assigned to a new nudivirus genus that is distinct from the terrestrial nudiviruses.</title>
        <authorList>
            <person name="Yang Y.T."/>
            <person name="Lee D.Y."/>
            <person name="Wang Y."/>
            <person name="Hu J.M."/>
            <person name="Li W.H."/>
            <person name="Leu J.H."/>
            <person name="Chang G.D."/>
            <person name="Ke H.M."/>
            <person name="Kang S.T."/>
            <person name="Lin S.S."/>
            <person name="Kou G.H."/>
            <person name="Lo C.F."/>
        </authorList>
    </citation>
    <scope>NUCLEOTIDE SEQUENCE [LARGE SCALE GENOMIC DNA]</scope>
    <source>
        <strain evidence="1">Indonesia</strain>
    </source>
</reference>